<sequence length="390" mass="43680">MLKLDTAIDWDFHKFIRWWTGELAFLVPTPVQKLLGAATEYVVLRRGDDGLSIAHLGPEGERPLGHYALDEDGSRSRERLLEARPELAETQVLLRLAPGQALCKTLKFPMAVEENLGQVLAFEMDRLTPFKSDQVYYGYRIVSRWQATRQIGVELILTPKAKLDAALDDLAVWGWRPDWVDLAGHAPPGTYNLLPEKYRTSGSRWPRIANIALGTLILLLVGALLVQPILSAGSVAEDLEERVRKANKTAKEVEALRQETDKLLHQTRFLQDKKRSEPVLIDMLEELSRVIPDNTWLNGLQYKDRHIVIQGQSPSASSLIEVIEASGHFKNTSFVSPVTKDTGSGLERFQIASDVVNGRFSENPAPEKSAPEPQVQPEPELESEPADQDQ</sequence>
<organism evidence="4 5">
    <name type="scientific">Methylomagnum ishizawai</name>
    <dbReference type="NCBI Taxonomy" id="1760988"/>
    <lineage>
        <taxon>Bacteria</taxon>
        <taxon>Pseudomonadati</taxon>
        <taxon>Pseudomonadota</taxon>
        <taxon>Gammaproteobacteria</taxon>
        <taxon>Methylococcales</taxon>
        <taxon>Methylococcaceae</taxon>
        <taxon>Methylomagnum</taxon>
    </lineage>
</organism>
<dbReference type="SUPFAM" id="SSF53067">
    <property type="entry name" value="Actin-like ATPase domain"/>
    <property type="match status" value="1"/>
</dbReference>
<keyword evidence="3" id="KW-0812">Transmembrane</keyword>
<dbReference type="PANTHER" id="PTHR40278:SF1">
    <property type="entry name" value="DNA UTILIZATION PROTEIN HOFN"/>
    <property type="match status" value="1"/>
</dbReference>
<proteinExistence type="predicted"/>
<keyword evidence="1" id="KW-0175">Coiled coil</keyword>
<evidence type="ECO:0000256" key="3">
    <source>
        <dbReference type="SAM" id="Phobius"/>
    </source>
</evidence>
<keyword evidence="5" id="KW-1185">Reference proteome</keyword>
<dbReference type="STRING" id="1760988.SAMN02949497_4368"/>
<feature type="transmembrane region" description="Helical" evidence="3">
    <location>
        <begin position="208"/>
        <end position="230"/>
    </location>
</feature>
<gene>
    <name evidence="4" type="ORF">SAMN02949497_4368</name>
</gene>
<feature type="coiled-coil region" evidence="1">
    <location>
        <begin position="236"/>
        <end position="266"/>
    </location>
</feature>
<keyword evidence="3" id="KW-0472">Membrane</keyword>
<dbReference type="RefSeq" id="WP_085215794.1">
    <property type="nucleotide sequence ID" value="NZ_FXAM01000001.1"/>
</dbReference>
<feature type="compositionally biased region" description="Acidic residues" evidence="2">
    <location>
        <begin position="379"/>
        <end position="390"/>
    </location>
</feature>
<dbReference type="InterPro" id="IPR052534">
    <property type="entry name" value="Extracell_DNA_Util/SecSys_Comp"/>
</dbReference>
<dbReference type="Pfam" id="PF05137">
    <property type="entry name" value="PilN"/>
    <property type="match status" value="1"/>
</dbReference>
<dbReference type="EMBL" id="FXAM01000001">
    <property type="protein sequence ID" value="SMF96954.1"/>
    <property type="molecule type" value="Genomic_DNA"/>
</dbReference>
<evidence type="ECO:0000256" key="1">
    <source>
        <dbReference type="SAM" id="Coils"/>
    </source>
</evidence>
<dbReference type="OrthoDB" id="5621075at2"/>
<reference evidence="4 5" key="1">
    <citation type="submission" date="2016-12" db="EMBL/GenBank/DDBJ databases">
        <authorList>
            <person name="Song W.-J."/>
            <person name="Kurnit D.M."/>
        </authorList>
    </citation>
    <scope>NUCLEOTIDE SEQUENCE [LARGE SCALE GENOMIC DNA]</scope>
    <source>
        <strain evidence="4 5">175</strain>
    </source>
</reference>
<dbReference type="Proteomes" id="UP000192923">
    <property type="component" value="Unassembled WGS sequence"/>
</dbReference>
<protein>
    <submittedName>
        <fullName evidence="4">General secretion pathway protein L</fullName>
    </submittedName>
</protein>
<feature type="region of interest" description="Disordered" evidence="2">
    <location>
        <begin position="357"/>
        <end position="390"/>
    </location>
</feature>
<dbReference type="PANTHER" id="PTHR40278">
    <property type="entry name" value="DNA UTILIZATION PROTEIN HOFN"/>
    <property type="match status" value="1"/>
</dbReference>
<dbReference type="AlphaFoldDB" id="A0A1Y6D9S2"/>
<evidence type="ECO:0000313" key="5">
    <source>
        <dbReference type="Proteomes" id="UP000192923"/>
    </source>
</evidence>
<evidence type="ECO:0000256" key="2">
    <source>
        <dbReference type="SAM" id="MobiDB-lite"/>
    </source>
</evidence>
<accession>A0A1Y6D9S2</accession>
<keyword evidence="3" id="KW-1133">Transmembrane helix</keyword>
<evidence type="ECO:0000313" key="4">
    <source>
        <dbReference type="EMBL" id="SMF96954.1"/>
    </source>
</evidence>
<dbReference type="InterPro" id="IPR007813">
    <property type="entry name" value="PilN"/>
</dbReference>
<name>A0A1Y6D9S2_9GAMM</name>
<dbReference type="InterPro" id="IPR043129">
    <property type="entry name" value="ATPase_NBD"/>
</dbReference>